<proteinExistence type="predicted"/>
<sequence>MQQQHINNLDGFRGFAALVVVVSHYSNLTGMFGGVLGEGGGQAGVMLFFMLTGFLIGKLHLDQEFTKSSLVEYVFKRVARVYPLFLLVSALPAFLAWSGFPGKIALSEIDSVSVYLGQVALVERGFSVLWTIQIEFIFYMAFVAIWFFASRFGKMATAATLLGITCLLVAGGLSYSYDFFNRCHYFIFGLIVVNASSYKVVSDSTKIRSVIGVLLLLSVPATFPKFSRLYFDLEIDSWRSFIVMAQFVTLFVLVVSDRYYLSAILSWSPLRWVGKISYSVYLLHYFVLLSLLSWLPSGDSYLISFSLVLAVTLLISWLSYKFVERPLQRVVLAPLKSFKYSGRLSESGRI</sequence>
<dbReference type="GO" id="GO:0016020">
    <property type="term" value="C:membrane"/>
    <property type="evidence" value="ECO:0007669"/>
    <property type="project" value="TreeGrafter"/>
</dbReference>
<keyword evidence="1" id="KW-1133">Transmembrane helix</keyword>
<dbReference type="GO" id="GO:0000271">
    <property type="term" value="P:polysaccharide biosynthetic process"/>
    <property type="evidence" value="ECO:0007669"/>
    <property type="project" value="TreeGrafter"/>
</dbReference>
<dbReference type="PANTHER" id="PTHR23028:SF131">
    <property type="entry name" value="BLR2367 PROTEIN"/>
    <property type="match status" value="1"/>
</dbReference>
<feature type="transmembrane region" description="Helical" evidence="1">
    <location>
        <begin position="43"/>
        <end position="61"/>
    </location>
</feature>
<feature type="transmembrane region" description="Helical" evidence="1">
    <location>
        <begin position="301"/>
        <end position="320"/>
    </location>
</feature>
<feature type="transmembrane region" description="Helical" evidence="1">
    <location>
        <begin position="128"/>
        <end position="149"/>
    </location>
</feature>
<evidence type="ECO:0000259" key="2">
    <source>
        <dbReference type="Pfam" id="PF01757"/>
    </source>
</evidence>
<evidence type="ECO:0000313" key="3">
    <source>
        <dbReference type="EMBL" id="KZN15806.1"/>
    </source>
</evidence>
<dbReference type="OrthoDB" id="9767863at2"/>
<dbReference type="EMBL" id="LUKJ01000003">
    <property type="protein sequence ID" value="KZN15806.1"/>
    <property type="molecule type" value="Genomic_DNA"/>
</dbReference>
<feature type="transmembrane region" description="Helical" evidence="1">
    <location>
        <begin position="81"/>
        <end position="100"/>
    </location>
</feature>
<evidence type="ECO:0000313" key="4">
    <source>
        <dbReference type="Proteomes" id="UP000076489"/>
    </source>
</evidence>
<keyword evidence="1" id="KW-0472">Membrane</keyword>
<name>A0A162AQM3_PSEFL</name>
<comment type="caution">
    <text evidence="3">The sequence shown here is derived from an EMBL/GenBank/DDBJ whole genome shotgun (WGS) entry which is preliminary data.</text>
</comment>
<dbReference type="Pfam" id="PF01757">
    <property type="entry name" value="Acyl_transf_3"/>
    <property type="match status" value="1"/>
</dbReference>
<evidence type="ECO:0000256" key="1">
    <source>
        <dbReference type="SAM" id="Phobius"/>
    </source>
</evidence>
<organism evidence="3 4">
    <name type="scientific">Pseudomonas fluorescens</name>
    <dbReference type="NCBI Taxonomy" id="294"/>
    <lineage>
        <taxon>Bacteria</taxon>
        <taxon>Pseudomonadati</taxon>
        <taxon>Pseudomonadota</taxon>
        <taxon>Gammaproteobacteria</taxon>
        <taxon>Pseudomonadales</taxon>
        <taxon>Pseudomonadaceae</taxon>
        <taxon>Pseudomonas</taxon>
    </lineage>
</organism>
<dbReference type="InterPro" id="IPR050879">
    <property type="entry name" value="Acyltransferase_3"/>
</dbReference>
<dbReference type="AlphaFoldDB" id="A0A162AQM3"/>
<protein>
    <recommendedName>
        <fullName evidence="2">Acyltransferase 3 domain-containing protein</fullName>
    </recommendedName>
</protein>
<feature type="transmembrane region" description="Helical" evidence="1">
    <location>
        <begin position="156"/>
        <end position="177"/>
    </location>
</feature>
<feature type="transmembrane region" description="Helical" evidence="1">
    <location>
        <begin position="12"/>
        <end position="37"/>
    </location>
</feature>
<dbReference type="PANTHER" id="PTHR23028">
    <property type="entry name" value="ACETYLTRANSFERASE"/>
    <property type="match status" value="1"/>
</dbReference>
<keyword evidence="1" id="KW-0812">Transmembrane</keyword>
<accession>A0A162AQM3</accession>
<dbReference type="RefSeq" id="WP_063341121.1">
    <property type="nucleotide sequence ID" value="NZ_LUKJ01000003.1"/>
</dbReference>
<dbReference type="InterPro" id="IPR002656">
    <property type="entry name" value="Acyl_transf_3_dom"/>
</dbReference>
<feature type="transmembrane region" description="Helical" evidence="1">
    <location>
        <begin position="276"/>
        <end position="295"/>
    </location>
</feature>
<feature type="transmembrane region" description="Helical" evidence="1">
    <location>
        <begin position="237"/>
        <end position="255"/>
    </location>
</feature>
<reference evidence="3 4" key="2">
    <citation type="journal article" date="2018" name="Nature">
        <title>Mutant phenotypes for thousands of bacterial genes of unknown function.</title>
        <authorList>
            <person name="Price M.N."/>
            <person name="Wetmore K.M."/>
            <person name="Waters R.J."/>
            <person name="Callaghan M."/>
            <person name="Ray J."/>
            <person name="Liu H."/>
            <person name="Kuehl J.V."/>
            <person name="Melnyk R.A."/>
            <person name="Lamson J.S."/>
            <person name="Suh Y."/>
            <person name="Carlson H.K."/>
            <person name="Esquivel Z."/>
            <person name="Sadeeshkumar H."/>
            <person name="Chakraborty R."/>
            <person name="Zane G.M."/>
            <person name="Rubin B.E."/>
            <person name="Wall J.D."/>
            <person name="Visel A."/>
            <person name="Bristow J."/>
            <person name="Blow M.J."/>
            <person name="Arkin A.P."/>
            <person name="Deutschbauer A.M."/>
        </authorList>
    </citation>
    <scope>NUCLEOTIDE SEQUENCE [LARGE SCALE GENOMIC DNA]</scope>
    <source>
        <strain evidence="3 4">FW300-N1B4</strain>
    </source>
</reference>
<feature type="transmembrane region" description="Helical" evidence="1">
    <location>
        <begin position="183"/>
        <end position="201"/>
    </location>
</feature>
<reference evidence="4" key="1">
    <citation type="submission" date="2016-03" db="EMBL/GenBank/DDBJ databases">
        <authorList>
            <person name="Ray J."/>
            <person name="Price M."/>
            <person name="Deutschbauer A."/>
        </authorList>
    </citation>
    <scope>NUCLEOTIDE SEQUENCE [LARGE SCALE GENOMIC DNA]</scope>
    <source>
        <strain evidence="4">FW300-N1B4</strain>
    </source>
</reference>
<dbReference type="GO" id="GO:0016747">
    <property type="term" value="F:acyltransferase activity, transferring groups other than amino-acyl groups"/>
    <property type="evidence" value="ECO:0007669"/>
    <property type="project" value="InterPro"/>
</dbReference>
<dbReference type="Proteomes" id="UP000076489">
    <property type="component" value="Unassembled WGS sequence"/>
</dbReference>
<gene>
    <name evidence="3" type="ORF">A1D17_06365</name>
</gene>
<feature type="transmembrane region" description="Helical" evidence="1">
    <location>
        <begin position="213"/>
        <end position="231"/>
    </location>
</feature>
<feature type="domain" description="Acyltransferase 3" evidence="2">
    <location>
        <begin position="7"/>
        <end position="320"/>
    </location>
</feature>